<comment type="caution">
    <text evidence="2">The sequence shown here is derived from an EMBL/GenBank/DDBJ whole genome shotgun (WGS) entry which is preliminary data.</text>
</comment>
<organism evidence="2 3">
    <name type="scientific">Chitinophaga dinghuensis</name>
    <dbReference type="NCBI Taxonomy" id="1539050"/>
    <lineage>
        <taxon>Bacteria</taxon>
        <taxon>Pseudomonadati</taxon>
        <taxon>Bacteroidota</taxon>
        <taxon>Chitinophagia</taxon>
        <taxon>Chitinophagales</taxon>
        <taxon>Chitinophagaceae</taxon>
        <taxon>Chitinophaga</taxon>
    </lineage>
</organism>
<evidence type="ECO:0000256" key="1">
    <source>
        <dbReference type="SAM" id="SignalP"/>
    </source>
</evidence>
<protein>
    <recommendedName>
        <fullName evidence="4">Esterase</fullName>
    </recommendedName>
</protein>
<evidence type="ECO:0000313" key="2">
    <source>
        <dbReference type="EMBL" id="RAJ77547.1"/>
    </source>
</evidence>
<dbReference type="Gene3D" id="3.40.50.1820">
    <property type="entry name" value="alpha/beta hydrolase"/>
    <property type="match status" value="1"/>
</dbReference>
<name>A0A327VT35_9BACT</name>
<feature type="signal peptide" evidence="1">
    <location>
        <begin position="1"/>
        <end position="20"/>
    </location>
</feature>
<accession>A0A327VT35</accession>
<dbReference type="AlphaFoldDB" id="A0A327VT35"/>
<dbReference type="Proteomes" id="UP000249819">
    <property type="component" value="Unassembled WGS sequence"/>
</dbReference>
<evidence type="ECO:0000313" key="3">
    <source>
        <dbReference type="Proteomes" id="UP000249819"/>
    </source>
</evidence>
<feature type="chain" id="PRO_5016327726" description="Esterase" evidence="1">
    <location>
        <begin position="21"/>
        <end position="381"/>
    </location>
</feature>
<dbReference type="RefSeq" id="WP_111594126.1">
    <property type="nucleotide sequence ID" value="NZ_QLMA01000007.1"/>
</dbReference>
<dbReference type="SUPFAM" id="SSF53474">
    <property type="entry name" value="alpha/beta-Hydrolases"/>
    <property type="match status" value="1"/>
</dbReference>
<dbReference type="InterPro" id="IPR029058">
    <property type="entry name" value="AB_hydrolase_fold"/>
</dbReference>
<sequence length="381" mass="43622">MKRLFLLVTLTLILPTVSNAQSFEQLAQKAGDFYIKNNLPEAFKAIKAAFQLDSNKARAFDYYTAARIAAKTDHISEAFSWLYVAQRRGLGREIFYLEYVSLDDAFLHMWKDPRWEPYVKTLEQDMLKKKAEEQRRREDWKNACLRNAAAMKEGHLQAGFALYYNKVDTLEVPYQVYVPKSINTHKKHKLIVFLHGGVVDQGYFGEDSPSMSSVVPIFQVADSLGAIVLYPFARKDFGWWGQLAAFQNVVNITKVVTAQYPIDPKQIVMVGDATGGTALFWYATQPESLYKGYLAISATPKLEIGEIAFSQITPDKHFYSINATDDRILNYKEIHDIYSKQRSIATGWHFETVNFGGYNIIFRNEGPPLILKYLKKIFAEK</sequence>
<gene>
    <name evidence="2" type="ORF">CLV59_107314</name>
</gene>
<evidence type="ECO:0008006" key="4">
    <source>
        <dbReference type="Google" id="ProtNLM"/>
    </source>
</evidence>
<keyword evidence="1" id="KW-0732">Signal</keyword>
<proteinExistence type="predicted"/>
<reference evidence="2 3" key="1">
    <citation type="submission" date="2018-06" db="EMBL/GenBank/DDBJ databases">
        <title>Genomic Encyclopedia of Archaeal and Bacterial Type Strains, Phase II (KMG-II): from individual species to whole genera.</title>
        <authorList>
            <person name="Goeker M."/>
        </authorList>
    </citation>
    <scope>NUCLEOTIDE SEQUENCE [LARGE SCALE GENOMIC DNA]</scope>
    <source>
        <strain evidence="2 3">DSM 29821</strain>
    </source>
</reference>
<dbReference type="OrthoDB" id="699118at2"/>
<dbReference type="EMBL" id="QLMA01000007">
    <property type="protein sequence ID" value="RAJ77547.1"/>
    <property type="molecule type" value="Genomic_DNA"/>
</dbReference>
<keyword evidence="3" id="KW-1185">Reference proteome</keyword>